<dbReference type="OrthoDB" id="10514086at2759"/>
<accession>A0A2P5FFG7</accession>
<proteinExistence type="predicted"/>
<evidence type="ECO:0000313" key="2">
    <source>
        <dbReference type="Proteomes" id="UP000237000"/>
    </source>
</evidence>
<dbReference type="AlphaFoldDB" id="A0A2P5FFG7"/>
<comment type="caution">
    <text evidence="1">The sequence shown here is derived from an EMBL/GenBank/DDBJ whole genome shotgun (WGS) entry which is preliminary data.</text>
</comment>
<protein>
    <submittedName>
        <fullName evidence="1">Uncharacterized protein</fullName>
    </submittedName>
</protein>
<sequence>MSPTLRMEGNTKLFIIFVQSHAARRAQQRGPVTQVGALKYGDVGSDYLGRSGGYCVRLASQSSEYLPLLAVEG</sequence>
<gene>
    <name evidence="1" type="ORF">TorRG33x02_077870</name>
</gene>
<dbReference type="InParanoid" id="A0A2P5FFG7"/>
<dbReference type="EMBL" id="JXTC01000038">
    <property type="protein sequence ID" value="PON96514.1"/>
    <property type="molecule type" value="Genomic_DNA"/>
</dbReference>
<dbReference type="AntiFam" id="ANF00040">
    <property type="entry name" value="Overlaps SRP RNA, same strand"/>
</dbReference>
<reference evidence="2" key="1">
    <citation type="submission" date="2016-06" db="EMBL/GenBank/DDBJ databases">
        <title>Parallel loss of symbiosis genes in relatives of nitrogen-fixing non-legume Parasponia.</title>
        <authorList>
            <person name="Van Velzen R."/>
            <person name="Holmer R."/>
            <person name="Bu F."/>
            <person name="Rutten L."/>
            <person name="Van Zeijl A."/>
            <person name="Liu W."/>
            <person name="Santuari L."/>
            <person name="Cao Q."/>
            <person name="Sharma T."/>
            <person name="Shen D."/>
            <person name="Roswanjaya Y."/>
            <person name="Wardhani T."/>
            <person name="Kalhor M.S."/>
            <person name="Jansen J."/>
            <person name="Van den Hoogen J."/>
            <person name="Gungor B."/>
            <person name="Hartog M."/>
            <person name="Hontelez J."/>
            <person name="Verver J."/>
            <person name="Yang W.-C."/>
            <person name="Schijlen E."/>
            <person name="Repin R."/>
            <person name="Schilthuizen M."/>
            <person name="Schranz E."/>
            <person name="Heidstra R."/>
            <person name="Miyata K."/>
            <person name="Fedorova E."/>
            <person name="Kohlen W."/>
            <person name="Bisseling T."/>
            <person name="Smit S."/>
            <person name="Geurts R."/>
        </authorList>
    </citation>
    <scope>NUCLEOTIDE SEQUENCE [LARGE SCALE GENOMIC DNA]</scope>
    <source>
        <strain evidence="2">cv. RG33-2</strain>
    </source>
</reference>
<keyword evidence="2" id="KW-1185">Reference proteome</keyword>
<name>A0A2P5FFG7_TREOI</name>
<dbReference type="Proteomes" id="UP000237000">
    <property type="component" value="Unassembled WGS sequence"/>
</dbReference>
<evidence type="ECO:0000313" key="1">
    <source>
        <dbReference type="EMBL" id="PON96514.1"/>
    </source>
</evidence>
<organism evidence="1 2">
    <name type="scientific">Trema orientale</name>
    <name type="common">Charcoal tree</name>
    <name type="synonym">Celtis orientalis</name>
    <dbReference type="NCBI Taxonomy" id="63057"/>
    <lineage>
        <taxon>Eukaryota</taxon>
        <taxon>Viridiplantae</taxon>
        <taxon>Streptophyta</taxon>
        <taxon>Embryophyta</taxon>
        <taxon>Tracheophyta</taxon>
        <taxon>Spermatophyta</taxon>
        <taxon>Magnoliopsida</taxon>
        <taxon>eudicotyledons</taxon>
        <taxon>Gunneridae</taxon>
        <taxon>Pentapetalae</taxon>
        <taxon>rosids</taxon>
        <taxon>fabids</taxon>
        <taxon>Rosales</taxon>
        <taxon>Cannabaceae</taxon>
        <taxon>Trema</taxon>
    </lineage>
</organism>